<dbReference type="OrthoDB" id="5835829at2759"/>
<evidence type="ECO:0000313" key="2">
    <source>
        <dbReference type="EMBL" id="OSD07192.1"/>
    </source>
</evidence>
<dbReference type="SUPFAM" id="SSF53756">
    <property type="entry name" value="UDP-Glycosyltransferase/glycogen phosphorylase"/>
    <property type="match status" value="1"/>
</dbReference>
<dbReference type="AlphaFoldDB" id="A0A1Y2J4R0"/>
<dbReference type="CDD" id="cd03784">
    <property type="entry name" value="GT1_Gtf-like"/>
    <property type="match status" value="1"/>
</dbReference>
<sequence length="553" mass="60899">MTLTVQPSKHILIVPVHMWGHVRPLCIASARMVKLRPTLTLTICIASRMYDRARTEIMRDFAHDDKEPLSRIRMISVYEGKNTLDPEALVDNFLAVWNKLSSGETVSAKSLDGVERSVNLREAPLNATLIDSYALEIFMALQKQRESSSTPLHLNIYTWLPVATNCIPPLFGVDMWPLAEAIAEREGISFNDAAHRICAEPVGRLVECAGMPPMYDHEYSPQAFPSGAERCGRIFIKVPRMLAQTDGILTIDAADYQPEVTAAMRAQLAETGRKMYYAGPLIANAESGTSSQRKQSAQDTADDLPAEHGQQGVLDFMDAQLKARGERSVMYVSFGSMFWPLDPAKLLVALEVLMEQNVPFVITRPSPFAQIPDDFMKKLEEYGQVYIADWVPQQALLHHPAMGWCLTHGGHNTTLECITAGVPMIVWPIVMDQPTNAVHLSDGLNVAYELIEVRNGHGLGRIYRTGYTPVGTLDAVREELRDVLARAFGADGEAKRGRVEALKERLLSAWQGSGSGQGRLKDGSGIGRREVEAFLDDACARVPFTGGGVAVAA</sequence>
<evidence type="ECO:0000256" key="1">
    <source>
        <dbReference type="ARBA" id="ARBA00022679"/>
    </source>
</evidence>
<dbReference type="EMBL" id="KZ084088">
    <property type="protein sequence ID" value="OSD07192.1"/>
    <property type="molecule type" value="Genomic_DNA"/>
</dbReference>
<gene>
    <name evidence="2" type="ORF">PYCCODRAFT_1381744</name>
</gene>
<keyword evidence="1 2" id="KW-0808">Transferase</keyword>
<reference evidence="2 3" key="1">
    <citation type="journal article" date="2015" name="Biotechnol. Biofuels">
        <title>Enhanced degradation of softwood versus hardwood by the white-rot fungus Pycnoporus coccineus.</title>
        <authorList>
            <person name="Couturier M."/>
            <person name="Navarro D."/>
            <person name="Chevret D."/>
            <person name="Henrissat B."/>
            <person name="Piumi F."/>
            <person name="Ruiz-Duenas F.J."/>
            <person name="Martinez A.T."/>
            <person name="Grigoriev I.V."/>
            <person name="Riley R."/>
            <person name="Lipzen A."/>
            <person name="Berrin J.G."/>
            <person name="Master E.R."/>
            <person name="Rosso M.N."/>
        </authorList>
    </citation>
    <scope>NUCLEOTIDE SEQUENCE [LARGE SCALE GENOMIC DNA]</scope>
    <source>
        <strain evidence="2 3">BRFM310</strain>
    </source>
</reference>
<name>A0A1Y2J4R0_TRAC3</name>
<dbReference type="PANTHER" id="PTHR48045">
    <property type="entry name" value="UDP-GLYCOSYLTRANSFERASE 72B1"/>
    <property type="match status" value="1"/>
</dbReference>
<dbReference type="PANTHER" id="PTHR48045:SF31">
    <property type="entry name" value="UDP-GLYCOSYLTRANSFERASE 76B1-LIKE"/>
    <property type="match status" value="1"/>
</dbReference>
<dbReference type="Proteomes" id="UP000193067">
    <property type="component" value="Unassembled WGS sequence"/>
</dbReference>
<accession>A0A1Y2J4R0</accession>
<protein>
    <submittedName>
        <fullName evidence="2">Glycosyltransferase family 1 protein</fullName>
    </submittedName>
</protein>
<proteinExistence type="predicted"/>
<dbReference type="Gene3D" id="3.40.50.2000">
    <property type="entry name" value="Glycogen Phosphorylase B"/>
    <property type="match status" value="2"/>
</dbReference>
<keyword evidence="3" id="KW-1185">Reference proteome</keyword>
<organism evidence="2 3">
    <name type="scientific">Trametes coccinea (strain BRFM310)</name>
    <name type="common">Pycnoporus coccineus</name>
    <dbReference type="NCBI Taxonomy" id="1353009"/>
    <lineage>
        <taxon>Eukaryota</taxon>
        <taxon>Fungi</taxon>
        <taxon>Dikarya</taxon>
        <taxon>Basidiomycota</taxon>
        <taxon>Agaricomycotina</taxon>
        <taxon>Agaricomycetes</taxon>
        <taxon>Polyporales</taxon>
        <taxon>Polyporaceae</taxon>
        <taxon>Trametes</taxon>
    </lineage>
</organism>
<evidence type="ECO:0000313" key="3">
    <source>
        <dbReference type="Proteomes" id="UP000193067"/>
    </source>
</evidence>
<dbReference type="GO" id="GO:0008194">
    <property type="term" value="F:UDP-glycosyltransferase activity"/>
    <property type="evidence" value="ECO:0007669"/>
    <property type="project" value="InterPro"/>
</dbReference>
<dbReference type="InterPro" id="IPR002213">
    <property type="entry name" value="UDP_glucos_trans"/>
</dbReference>
<dbReference type="Pfam" id="PF00201">
    <property type="entry name" value="UDPGT"/>
    <property type="match status" value="1"/>
</dbReference>